<dbReference type="GO" id="GO:0006401">
    <property type="term" value="P:RNA catabolic process"/>
    <property type="evidence" value="ECO:0007669"/>
    <property type="project" value="TreeGrafter"/>
</dbReference>
<organism evidence="3 4">
    <name type="scientific">Primorskyibacter flagellatus</name>
    <dbReference type="NCBI Taxonomy" id="1387277"/>
    <lineage>
        <taxon>Bacteria</taxon>
        <taxon>Pseudomonadati</taxon>
        <taxon>Pseudomonadota</taxon>
        <taxon>Alphaproteobacteria</taxon>
        <taxon>Rhodobacterales</taxon>
        <taxon>Roseobacteraceae</taxon>
        <taxon>Primorskyibacter</taxon>
    </lineage>
</organism>
<dbReference type="InterPro" id="IPR039378">
    <property type="entry name" value="RNase_T2_prok"/>
</dbReference>
<evidence type="ECO:0000256" key="1">
    <source>
        <dbReference type="ARBA" id="ARBA00007469"/>
    </source>
</evidence>
<dbReference type="GO" id="GO:0033897">
    <property type="term" value="F:ribonuclease T2 activity"/>
    <property type="evidence" value="ECO:0007669"/>
    <property type="project" value="InterPro"/>
</dbReference>
<proteinExistence type="inferred from homology"/>
<dbReference type="Pfam" id="PF00445">
    <property type="entry name" value="Ribonuclease_T2"/>
    <property type="match status" value="1"/>
</dbReference>
<evidence type="ECO:0000313" key="4">
    <source>
        <dbReference type="Proteomes" id="UP000612855"/>
    </source>
</evidence>
<dbReference type="AlphaFoldDB" id="A0A917ACY7"/>
<dbReference type="PANTHER" id="PTHR11240">
    <property type="entry name" value="RIBONUCLEASE T2"/>
    <property type="match status" value="1"/>
</dbReference>
<dbReference type="EMBL" id="BMFJ01000002">
    <property type="protein sequence ID" value="GGE42361.1"/>
    <property type="molecule type" value="Genomic_DNA"/>
</dbReference>
<dbReference type="PANTHER" id="PTHR11240:SF22">
    <property type="entry name" value="RIBONUCLEASE T2"/>
    <property type="match status" value="1"/>
</dbReference>
<dbReference type="RefSeq" id="WP_188478855.1">
    <property type="nucleotide sequence ID" value="NZ_BMFJ01000002.1"/>
</dbReference>
<comment type="caution">
    <text evidence="3">The sequence shown here is derived from an EMBL/GenBank/DDBJ whole genome shotgun (WGS) entry which is preliminary data.</text>
</comment>
<accession>A0A917ACY7</accession>
<dbReference type="SUPFAM" id="SSF55895">
    <property type="entry name" value="Ribonuclease Rh-like"/>
    <property type="match status" value="1"/>
</dbReference>
<dbReference type="InterPro" id="IPR001568">
    <property type="entry name" value="RNase_T2-like"/>
</dbReference>
<dbReference type="CDD" id="cd01062">
    <property type="entry name" value="RNase_T2_prok"/>
    <property type="match status" value="1"/>
</dbReference>
<dbReference type="GO" id="GO:0003723">
    <property type="term" value="F:RNA binding"/>
    <property type="evidence" value="ECO:0007669"/>
    <property type="project" value="InterPro"/>
</dbReference>
<sequence length="210" mass="23612">MLRFLAALLVLGLPLRAEGERPGDYDYLLLSLSWSPTWCALEGDARNSPQCTGDKDFGWVLHGLWPQNERGYPSYCPSSKRPPSRRMTAEMADIMGTPGVAWHQWKKHGSCTGLEADQYYGLMRLAYGKITRPAVLRDLGRDVTLPASVVEEAFLDANPGLQRDQITITCRDGRIQEARVCLDMQLNPRRCGDDVIRDCRMTDALLAKVR</sequence>
<dbReference type="Gene3D" id="3.90.730.10">
    <property type="entry name" value="Ribonuclease T2-like"/>
    <property type="match status" value="1"/>
</dbReference>
<evidence type="ECO:0000256" key="2">
    <source>
        <dbReference type="RuleBase" id="RU004328"/>
    </source>
</evidence>
<evidence type="ECO:0000313" key="3">
    <source>
        <dbReference type="EMBL" id="GGE42361.1"/>
    </source>
</evidence>
<dbReference type="InterPro" id="IPR036430">
    <property type="entry name" value="RNase_T2-like_sf"/>
</dbReference>
<protein>
    <submittedName>
        <fullName evidence="3">Ribonuclease T(2)</fullName>
    </submittedName>
</protein>
<name>A0A917ACY7_9RHOB</name>
<keyword evidence="4" id="KW-1185">Reference proteome</keyword>
<reference evidence="4" key="1">
    <citation type="journal article" date="2019" name="Int. J. Syst. Evol. Microbiol.">
        <title>The Global Catalogue of Microorganisms (GCM) 10K type strain sequencing project: providing services to taxonomists for standard genome sequencing and annotation.</title>
        <authorList>
            <consortium name="The Broad Institute Genomics Platform"/>
            <consortium name="The Broad Institute Genome Sequencing Center for Infectious Disease"/>
            <person name="Wu L."/>
            <person name="Ma J."/>
        </authorList>
    </citation>
    <scope>NUCLEOTIDE SEQUENCE [LARGE SCALE GENOMIC DNA]</scope>
    <source>
        <strain evidence="4">CGMCC 1.12664</strain>
    </source>
</reference>
<gene>
    <name evidence="3" type="ORF">GCM10011360_32240</name>
</gene>
<dbReference type="Proteomes" id="UP000612855">
    <property type="component" value="Unassembled WGS sequence"/>
</dbReference>
<dbReference type="PROSITE" id="PS00530">
    <property type="entry name" value="RNASE_T2_1"/>
    <property type="match status" value="1"/>
</dbReference>
<comment type="similarity">
    <text evidence="1 2">Belongs to the RNase T2 family.</text>
</comment>
<dbReference type="InterPro" id="IPR018188">
    <property type="entry name" value="RNase_T2_His_AS_1"/>
</dbReference>